<reference evidence="2 3" key="1">
    <citation type="submission" date="2024-01" db="EMBL/GenBank/DDBJ databases">
        <title>The complete chloroplast genome sequence of Lithospermum erythrorhizon: insights into the phylogenetic relationship among Boraginaceae species and the maternal lineages of purple gromwells.</title>
        <authorList>
            <person name="Okada T."/>
            <person name="Watanabe K."/>
        </authorList>
    </citation>
    <scope>NUCLEOTIDE SEQUENCE [LARGE SCALE GENOMIC DNA]</scope>
</reference>
<feature type="region of interest" description="Disordered" evidence="1">
    <location>
        <begin position="66"/>
        <end position="98"/>
    </location>
</feature>
<evidence type="ECO:0000256" key="1">
    <source>
        <dbReference type="SAM" id="MobiDB-lite"/>
    </source>
</evidence>
<evidence type="ECO:0000313" key="2">
    <source>
        <dbReference type="EMBL" id="GAA0183244.1"/>
    </source>
</evidence>
<evidence type="ECO:0000313" key="3">
    <source>
        <dbReference type="Proteomes" id="UP001454036"/>
    </source>
</evidence>
<gene>
    <name evidence="2" type="ORF">LIER_42364</name>
</gene>
<organism evidence="2 3">
    <name type="scientific">Lithospermum erythrorhizon</name>
    <name type="common">Purple gromwell</name>
    <name type="synonym">Lithospermum officinale var. erythrorhizon</name>
    <dbReference type="NCBI Taxonomy" id="34254"/>
    <lineage>
        <taxon>Eukaryota</taxon>
        <taxon>Viridiplantae</taxon>
        <taxon>Streptophyta</taxon>
        <taxon>Embryophyta</taxon>
        <taxon>Tracheophyta</taxon>
        <taxon>Spermatophyta</taxon>
        <taxon>Magnoliopsida</taxon>
        <taxon>eudicotyledons</taxon>
        <taxon>Gunneridae</taxon>
        <taxon>Pentapetalae</taxon>
        <taxon>asterids</taxon>
        <taxon>lamiids</taxon>
        <taxon>Boraginales</taxon>
        <taxon>Boraginaceae</taxon>
        <taxon>Boraginoideae</taxon>
        <taxon>Lithospermeae</taxon>
        <taxon>Lithospermum</taxon>
    </lineage>
</organism>
<dbReference type="EMBL" id="BAABME010029133">
    <property type="protein sequence ID" value="GAA0183244.1"/>
    <property type="molecule type" value="Genomic_DNA"/>
</dbReference>
<dbReference type="AlphaFoldDB" id="A0AAV3RS90"/>
<keyword evidence="3" id="KW-1185">Reference proteome</keyword>
<accession>A0AAV3RS90</accession>
<comment type="caution">
    <text evidence="2">The sequence shown here is derived from an EMBL/GenBank/DDBJ whole genome shotgun (WGS) entry which is preliminary data.</text>
</comment>
<dbReference type="Proteomes" id="UP001454036">
    <property type="component" value="Unassembled WGS sequence"/>
</dbReference>
<name>A0AAV3RS90_LITER</name>
<protein>
    <submittedName>
        <fullName evidence="2">Uncharacterized protein</fullName>
    </submittedName>
</protein>
<sequence>MAGSSQNPFSHPFPSLQGALHEGCINIEAHISIPTPALANLQRRSAMSQSSDDFGPLDAVPLHSVIGPPADVPPIQDSQVPPPDISKGKGSKEPASLESVKAKTIPGSTDAFCMACPYRVPSSLFGCRGGSQLGVVEYHVQRHPQGPLTYLQVASPYYNFFIKKMDKVEPCWWYRLWFLGKGGFGEEVRAHWSLTNTTLHAEDSPKT</sequence>
<proteinExistence type="predicted"/>